<reference evidence="3 4" key="1">
    <citation type="journal article" date="2011" name="PLoS Pathog.">
        <title>Endophytic Life Strategies Decoded by Genome and Transcriptome Analyses of the Mutualistic Root Symbiont Piriformospora indica.</title>
        <authorList>
            <person name="Zuccaro A."/>
            <person name="Lahrmann U."/>
            <person name="Guldener U."/>
            <person name="Langen G."/>
            <person name="Pfiffi S."/>
            <person name="Biedenkopf D."/>
            <person name="Wong P."/>
            <person name="Samans B."/>
            <person name="Grimm C."/>
            <person name="Basiewicz M."/>
            <person name="Murat C."/>
            <person name="Martin F."/>
            <person name="Kogel K.H."/>
        </authorList>
    </citation>
    <scope>NUCLEOTIDE SEQUENCE [LARGE SCALE GENOMIC DNA]</scope>
    <source>
        <strain evidence="3 4">DSM 11827</strain>
    </source>
</reference>
<proteinExistence type="inferred from homology"/>
<dbReference type="Proteomes" id="UP000007148">
    <property type="component" value="Unassembled WGS sequence"/>
</dbReference>
<accession>G4TKJ7</accession>
<dbReference type="EMBL" id="CAFZ01000136">
    <property type="protein sequence ID" value="CCA71833.1"/>
    <property type="molecule type" value="Genomic_DNA"/>
</dbReference>
<dbReference type="HOGENOM" id="CLU_021703_1_1_1"/>
<keyword evidence="4" id="KW-1185">Reference proteome</keyword>
<name>G4TKJ7_SERID</name>
<dbReference type="InParanoid" id="G4TKJ7"/>
<dbReference type="HAMAP" id="MF_01384">
    <property type="entry name" value="UreD"/>
    <property type="match status" value="1"/>
</dbReference>
<dbReference type="AlphaFoldDB" id="G4TKJ7"/>
<dbReference type="GO" id="GO:0016151">
    <property type="term" value="F:nickel cation binding"/>
    <property type="evidence" value="ECO:0007669"/>
    <property type="project" value="InterPro"/>
</dbReference>
<evidence type="ECO:0008006" key="5">
    <source>
        <dbReference type="Google" id="ProtNLM"/>
    </source>
</evidence>
<dbReference type="FunCoup" id="G4TKJ7">
    <property type="interactions" value="22"/>
</dbReference>
<dbReference type="PANTHER" id="PTHR33643">
    <property type="entry name" value="UREASE ACCESSORY PROTEIN D"/>
    <property type="match status" value="1"/>
</dbReference>
<evidence type="ECO:0000313" key="3">
    <source>
        <dbReference type="EMBL" id="CCA71833.1"/>
    </source>
</evidence>
<comment type="caution">
    <text evidence="3">The sequence shown here is derived from an EMBL/GenBank/DDBJ whole genome shotgun (WGS) entry which is preliminary data.</text>
</comment>
<dbReference type="Pfam" id="PF01774">
    <property type="entry name" value="UreD"/>
    <property type="match status" value="1"/>
</dbReference>
<dbReference type="STRING" id="1109443.G4TKJ7"/>
<organism evidence="3 4">
    <name type="scientific">Serendipita indica (strain DSM 11827)</name>
    <name type="common">Root endophyte fungus</name>
    <name type="synonym">Piriformospora indica</name>
    <dbReference type="NCBI Taxonomy" id="1109443"/>
    <lineage>
        <taxon>Eukaryota</taxon>
        <taxon>Fungi</taxon>
        <taxon>Dikarya</taxon>
        <taxon>Basidiomycota</taxon>
        <taxon>Agaricomycotina</taxon>
        <taxon>Agaricomycetes</taxon>
        <taxon>Sebacinales</taxon>
        <taxon>Serendipitaceae</taxon>
        <taxon>Serendipita</taxon>
    </lineage>
</organism>
<dbReference type="PANTHER" id="PTHR33643:SF1">
    <property type="entry name" value="UREASE ACCESSORY PROTEIN D"/>
    <property type="match status" value="1"/>
</dbReference>
<sequence length="336" mass="36790">MSKSTLVPARNAIHGTGRAKLVGFGTTASFAELSYTYPLKLLSPRQTTATNIERLAILYNLSYGGGLIGGDQLALTLELGSDVKLLFLTQGSTKIFPSRARPRLATGRAEVGDTRQRLSATIGSGACLVMLPDPVTPFSHSSYSQVQIFRLAAPTKDTAGGSIVLLDWFTSGRMSRGEEWQFDRYRSANEIWIGNERVASDVLLLEQPPSSSSVDETAKKINRLRDSLAPYACYATLLLFGPATHALSKEFAQRYDGLSQMQRKVPEDLIWSYSPLEYKTSINNGKRNSGQKETGVGAIVRVAAKDTESVRQWLRESLRAGLEAQIGRNAYSKAFV</sequence>
<comment type="similarity">
    <text evidence="1">Belongs to the UreD family.</text>
</comment>
<dbReference type="OrthoDB" id="5550464at2759"/>
<keyword evidence="2" id="KW-0143">Chaperone</keyword>
<protein>
    <recommendedName>
        <fullName evidence="5">Urease accessory protein UreD</fullName>
    </recommendedName>
</protein>
<evidence type="ECO:0000313" key="4">
    <source>
        <dbReference type="Proteomes" id="UP000007148"/>
    </source>
</evidence>
<dbReference type="eggNOG" id="ENOG502QSQN">
    <property type="taxonomic scope" value="Eukaryota"/>
</dbReference>
<dbReference type="OMA" id="CFRSASY"/>
<gene>
    <name evidence="3" type="ORF">PIIN_05768</name>
</gene>
<evidence type="ECO:0000256" key="2">
    <source>
        <dbReference type="ARBA" id="ARBA00023186"/>
    </source>
</evidence>
<dbReference type="InterPro" id="IPR002669">
    <property type="entry name" value="UreD"/>
</dbReference>
<evidence type="ECO:0000256" key="1">
    <source>
        <dbReference type="ARBA" id="ARBA00007177"/>
    </source>
</evidence>